<dbReference type="AlphaFoldDB" id="A0AAD8Q723"/>
<organism evidence="1 2">
    <name type="scientific">Colletotrichum navitas</name>
    <dbReference type="NCBI Taxonomy" id="681940"/>
    <lineage>
        <taxon>Eukaryota</taxon>
        <taxon>Fungi</taxon>
        <taxon>Dikarya</taxon>
        <taxon>Ascomycota</taxon>
        <taxon>Pezizomycotina</taxon>
        <taxon>Sordariomycetes</taxon>
        <taxon>Hypocreomycetidae</taxon>
        <taxon>Glomerellales</taxon>
        <taxon>Glomerellaceae</taxon>
        <taxon>Colletotrichum</taxon>
        <taxon>Colletotrichum graminicola species complex</taxon>
    </lineage>
</organism>
<dbReference type="GeneID" id="85446520"/>
<reference evidence="1" key="1">
    <citation type="submission" date="2021-06" db="EMBL/GenBank/DDBJ databases">
        <title>Comparative genomics, transcriptomics and evolutionary studies reveal genomic signatures of adaptation to plant cell wall in hemibiotrophic fungi.</title>
        <authorList>
            <consortium name="DOE Joint Genome Institute"/>
            <person name="Baroncelli R."/>
            <person name="Diaz J.F."/>
            <person name="Benocci T."/>
            <person name="Peng M."/>
            <person name="Battaglia E."/>
            <person name="Haridas S."/>
            <person name="Andreopoulos W."/>
            <person name="Labutti K."/>
            <person name="Pangilinan J."/>
            <person name="Floch G.L."/>
            <person name="Makela M.R."/>
            <person name="Henrissat B."/>
            <person name="Grigoriev I.V."/>
            <person name="Crouch J.A."/>
            <person name="De Vries R.P."/>
            <person name="Sukno S.A."/>
            <person name="Thon M.R."/>
        </authorList>
    </citation>
    <scope>NUCLEOTIDE SEQUENCE</scope>
    <source>
        <strain evidence="1">CBS 125086</strain>
    </source>
</reference>
<evidence type="ECO:0000313" key="1">
    <source>
        <dbReference type="EMBL" id="KAK1596398.1"/>
    </source>
</evidence>
<keyword evidence="2" id="KW-1185">Reference proteome</keyword>
<proteinExistence type="predicted"/>
<sequence length="193" mass="21277">MPAEGKAVRIGASLVEQLWTGVQEENASTHLADDFTLLACLCFISWKTLVLLEAWRDEEYKTRRHPIPHQCRVPGTPSSASRHETSLTLPHSLPGWTRDVYWVWDKERERGGGGGGQGGWRERESVCVCMLGRFTLHDLSSLVLLPAHLPACKVMHARKYTVVSGSIGLCTLSLPCCLLPLPTSPPPPPVICS</sequence>
<dbReference type="Proteomes" id="UP001230504">
    <property type="component" value="Unassembled WGS sequence"/>
</dbReference>
<gene>
    <name evidence="1" type="ORF">LY79DRAFT_63725</name>
</gene>
<comment type="caution">
    <text evidence="1">The sequence shown here is derived from an EMBL/GenBank/DDBJ whole genome shotgun (WGS) entry which is preliminary data.</text>
</comment>
<name>A0AAD8Q723_9PEZI</name>
<dbReference type="EMBL" id="JAHLJV010000012">
    <property type="protein sequence ID" value="KAK1596398.1"/>
    <property type="molecule type" value="Genomic_DNA"/>
</dbReference>
<dbReference type="RefSeq" id="XP_060417284.1">
    <property type="nucleotide sequence ID" value="XM_060562280.1"/>
</dbReference>
<evidence type="ECO:0000313" key="2">
    <source>
        <dbReference type="Proteomes" id="UP001230504"/>
    </source>
</evidence>
<protein>
    <submittedName>
        <fullName evidence="1">Uncharacterized protein</fullName>
    </submittedName>
</protein>
<accession>A0AAD8Q723</accession>